<evidence type="ECO:0000259" key="1">
    <source>
        <dbReference type="Pfam" id="PF05699"/>
    </source>
</evidence>
<dbReference type="InterPro" id="IPR012337">
    <property type="entry name" value="RNaseH-like_sf"/>
</dbReference>
<dbReference type="PANTHER" id="PTHR45913">
    <property type="entry name" value="EPM2A-INTERACTING PROTEIN 1"/>
    <property type="match status" value="1"/>
</dbReference>
<dbReference type="Proteomes" id="UP000235965">
    <property type="component" value="Unassembled WGS sequence"/>
</dbReference>
<reference evidence="2 3" key="1">
    <citation type="submission" date="2017-12" db="EMBL/GenBank/DDBJ databases">
        <title>Hemimetabolous genomes reveal molecular basis of termite eusociality.</title>
        <authorList>
            <person name="Harrison M.C."/>
            <person name="Jongepier E."/>
            <person name="Robertson H.M."/>
            <person name="Arning N."/>
            <person name="Bitard-Feildel T."/>
            <person name="Chao H."/>
            <person name="Childers C.P."/>
            <person name="Dinh H."/>
            <person name="Doddapaneni H."/>
            <person name="Dugan S."/>
            <person name="Gowin J."/>
            <person name="Greiner C."/>
            <person name="Han Y."/>
            <person name="Hu H."/>
            <person name="Hughes D.S.T."/>
            <person name="Huylmans A.-K."/>
            <person name="Kemena C."/>
            <person name="Kremer L.P.M."/>
            <person name="Lee S.L."/>
            <person name="Lopez-Ezquerra A."/>
            <person name="Mallet L."/>
            <person name="Monroy-Kuhn J.M."/>
            <person name="Moser A."/>
            <person name="Murali S.C."/>
            <person name="Muzny D.M."/>
            <person name="Otani S."/>
            <person name="Piulachs M.-D."/>
            <person name="Poelchau M."/>
            <person name="Qu J."/>
            <person name="Schaub F."/>
            <person name="Wada-Katsumata A."/>
            <person name="Worley K.C."/>
            <person name="Xie Q."/>
            <person name="Ylla G."/>
            <person name="Poulsen M."/>
            <person name="Gibbs R.A."/>
            <person name="Schal C."/>
            <person name="Richards S."/>
            <person name="Belles X."/>
            <person name="Korb J."/>
            <person name="Bornberg-Bauer E."/>
        </authorList>
    </citation>
    <scope>NUCLEOTIDE SEQUENCE [LARGE SCALE GENOMIC DNA]</scope>
    <source>
        <tissue evidence="2">Whole body</tissue>
    </source>
</reference>
<protein>
    <recommendedName>
        <fullName evidence="1">HAT C-terminal dimerisation domain-containing protein</fullName>
    </recommendedName>
</protein>
<dbReference type="InParanoid" id="A0A2J7R0X8"/>
<dbReference type="GO" id="GO:0046983">
    <property type="term" value="F:protein dimerization activity"/>
    <property type="evidence" value="ECO:0007669"/>
    <property type="project" value="InterPro"/>
</dbReference>
<dbReference type="EMBL" id="NEVH01008216">
    <property type="protein sequence ID" value="PNF34482.1"/>
    <property type="molecule type" value="Genomic_DNA"/>
</dbReference>
<organism evidence="2 3">
    <name type="scientific">Cryptotermes secundus</name>
    <dbReference type="NCBI Taxonomy" id="105785"/>
    <lineage>
        <taxon>Eukaryota</taxon>
        <taxon>Metazoa</taxon>
        <taxon>Ecdysozoa</taxon>
        <taxon>Arthropoda</taxon>
        <taxon>Hexapoda</taxon>
        <taxon>Insecta</taxon>
        <taxon>Pterygota</taxon>
        <taxon>Neoptera</taxon>
        <taxon>Polyneoptera</taxon>
        <taxon>Dictyoptera</taxon>
        <taxon>Blattodea</taxon>
        <taxon>Blattoidea</taxon>
        <taxon>Termitoidae</taxon>
        <taxon>Kalotermitidae</taxon>
        <taxon>Cryptotermitinae</taxon>
        <taxon>Cryptotermes</taxon>
    </lineage>
</organism>
<feature type="domain" description="HAT C-terminal dimerisation" evidence="1">
    <location>
        <begin position="307"/>
        <end position="366"/>
    </location>
</feature>
<dbReference type="PANTHER" id="PTHR45913:SF20">
    <property type="entry name" value="GENERAL TRANSCRIPTION FACTOR II-I REPEAT DOMAIN-CONTAINING PROTEIN 2"/>
    <property type="match status" value="1"/>
</dbReference>
<comment type="caution">
    <text evidence="2">The sequence shown here is derived from an EMBL/GenBank/DDBJ whole genome shotgun (WGS) entry which is preliminary data.</text>
</comment>
<evidence type="ECO:0000313" key="3">
    <source>
        <dbReference type="Proteomes" id="UP000235965"/>
    </source>
</evidence>
<gene>
    <name evidence="2" type="ORF">B7P43_G11210</name>
</gene>
<feature type="non-terminal residue" evidence="2">
    <location>
        <position position="1"/>
    </location>
</feature>
<dbReference type="STRING" id="105785.A0A2J7R0X8"/>
<name>A0A2J7R0X8_9NEOP</name>
<dbReference type="AlphaFoldDB" id="A0A2J7R0X8"/>
<evidence type="ECO:0000313" key="2">
    <source>
        <dbReference type="EMBL" id="PNF34482.1"/>
    </source>
</evidence>
<dbReference type="Pfam" id="PF05699">
    <property type="entry name" value="Dimer_Tnp_hAT"/>
    <property type="match status" value="1"/>
</dbReference>
<dbReference type="InterPro" id="IPR008906">
    <property type="entry name" value="HATC_C_dom"/>
</dbReference>
<dbReference type="SUPFAM" id="SSF53098">
    <property type="entry name" value="Ribonuclease H-like"/>
    <property type="match status" value="1"/>
</dbReference>
<proteinExistence type="predicted"/>
<accession>A0A2J7R0X8</accession>
<keyword evidence="3" id="KW-1185">Reference proteome</keyword>
<sequence length="397" mass="44993">FEIHEKLLELKSLETSTKGIDIFNALDNIVSKYGGFGKCSGIATDGAKAMVGHRTGLVGLCKEKGIHCLFFHCISQQEALCGKIIRLSGTMKTVVNTVNLIRGGNKAQRDREFIAFLDNLEAEYGDISLYCEVPWLSAGNCLLRNEILAFLRNENIGHEYQEKLEKIQFLNNLALLTDLTSHLNALNLKLQGKKQNISQLYGHIEGIRKNLDVMQIALKANNTAHFPSCQQLKEEEENDTKFSMFHEIIIDIKKEFQDRFQDFDPLKPKLALFNNPMEIEVSEVPCELQMEICDLQADPFYQTKKSDVPEISWNLISKERFPKLLKCSLQMLSLFGSTYVCESAFSALKQIKSKTRNRIESASLESSLRLCLTELTVDIEKTCIRKSVAIIILTSRL</sequence>
<dbReference type="OrthoDB" id="6431883at2759"/>